<dbReference type="PANTHER" id="PTHR15136:SF5">
    <property type="entry name" value="STROMAL INTERACTION MOLECULE HOMOLOG"/>
    <property type="match status" value="1"/>
</dbReference>
<feature type="coiled-coil region" evidence="12">
    <location>
        <begin position="208"/>
        <end position="260"/>
    </location>
</feature>
<keyword evidence="17" id="KW-1185">Reference proteome</keyword>
<evidence type="ECO:0000256" key="3">
    <source>
        <dbReference type="ARBA" id="ARBA00022568"/>
    </source>
</evidence>
<keyword evidence="6 14" id="KW-0732">Signal</keyword>
<dbReference type="Proteomes" id="UP000783686">
    <property type="component" value="Unassembled WGS sequence"/>
</dbReference>
<keyword evidence="3" id="KW-0109">Calcium transport</keyword>
<dbReference type="GO" id="GO:0006874">
    <property type="term" value="P:intracellular calcium ion homeostasis"/>
    <property type="evidence" value="ECO:0007669"/>
    <property type="project" value="TreeGrafter"/>
</dbReference>
<evidence type="ECO:0000256" key="1">
    <source>
        <dbReference type="ARBA" id="ARBA00004479"/>
    </source>
</evidence>
<proteinExistence type="predicted"/>
<evidence type="ECO:0000256" key="14">
    <source>
        <dbReference type="SAM" id="SignalP"/>
    </source>
</evidence>
<dbReference type="Proteomes" id="UP000614601">
    <property type="component" value="Unassembled WGS sequence"/>
</dbReference>
<dbReference type="SUPFAM" id="SSF47769">
    <property type="entry name" value="SAM/Pointed domain"/>
    <property type="match status" value="1"/>
</dbReference>
<dbReference type="EMBL" id="CAJFDH010000003">
    <property type="protein sequence ID" value="CAD5215334.1"/>
    <property type="molecule type" value="Genomic_DNA"/>
</dbReference>
<dbReference type="GO" id="GO:0005509">
    <property type="term" value="F:calcium ion binding"/>
    <property type="evidence" value="ECO:0007669"/>
    <property type="project" value="TreeGrafter"/>
</dbReference>
<dbReference type="InterPro" id="IPR001660">
    <property type="entry name" value="SAM"/>
</dbReference>
<dbReference type="AlphaFoldDB" id="A0A811KJP5"/>
<accession>A0A811KJP5</accession>
<dbReference type="GO" id="GO:0002115">
    <property type="term" value="P:store-operated calcium entry"/>
    <property type="evidence" value="ECO:0007669"/>
    <property type="project" value="TreeGrafter"/>
</dbReference>
<feature type="domain" description="SAM" evidence="15">
    <location>
        <begin position="109"/>
        <end position="167"/>
    </location>
</feature>
<dbReference type="Gene3D" id="1.10.150.50">
    <property type="entry name" value="Transcription Factor, Ets-1"/>
    <property type="match status" value="1"/>
</dbReference>
<keyword evidence="11 13" id="KW-0472">Membrane</keyword>
<dbReference type="GO" id="GO:0051049">
    <property type="term" value="P:regulation of transport"/>
    <property type="evidence" value="ECO:0007669"/>
    <property type="project" value="UniProtKB-ARBA"/>
</dbReference>
<keyword evidence="9 12" id="KW-0175">Coiled coil</keyword>
<dbReference type="Pfam" id="PF25578">
    <property type="entry name" value="EF-hand_STIM1"/>
    <property type="match status" value="1"/>
</dbReference>
<keyword evidence="10" id="KW-0406">Ion transport</keyword>
<keyword evidence="4 13" id="KW-0812">Transmembrane</keyword>
<dbReference type="EMBL" id="CAJFCW020000003">
    <property type="protein sequence ID" value="CAG9103881.1"/>
    <property type="molecule type" value="Genomic_DNA"/>
</dbReference>
<dbReference type="InterPro" id="IPR032393">
    <property type="entry name" value="SOAR_STIM1/2"/>
</dbReference>
<dbReference type="FunFam" id="1.10.150.50:FF:000009">
    <property type="entry name" value="Stromal interaction molecule 1"/>
    <property type="match status" value="1"/>
</dbReference>
<keyword evidence="2" id="KW-0813">Transport</keyword>
<keyword evidence="8 13" id="KW-1133">Transmembrane helix</keyword>
<keyword evidence="7" id="KW-0106">Calcium</keyword>
<name>A0A811KJP5_9BILA</name>
<evidence type="ECO:0000256" key="12">
    <source>
        <dbReference type="SAM" id="Coils"/>
    </source>
</evidence>
<reference evidence="16" key="1">
    <citation type="submission" date="2020-09" db="EMBL/GenBank/DDBJ databases">
        <authorList>
            <person name="Kikuchi T."/>
        </authorList>
    </citation>
    <scope>NUCLEOTIDE SEQUENCE</scope>
    <source>
        <strain evidence="16">SH1</strain>
    </source>
</reference>
<gene>
    <name evidence="16" type="ORF">BOKJ2_LOCUS6041</name>
</gene>
<comment type="subcellular location">
    <subcellularLocation>
        <location evidence="1">Membrane</location>
        <topology evidence="1">Single-pass type I membrane protein</topology>
    </subcellularLocation>
</comment>
<dbReference type="OrthoDB" id="9986177at2759"/>
<dbReference type="InterPro" id="IPR057835">
    <property type="entry name" value="EF-hand_STIM1/2"/>
</dbReference>
<dbReference type="GO" id="GO:0005886">
    <property type="term" value="C:plasma membrane"/>
    <property type="evidence" value="ECO:0007669"/>
    <property type="project" value="TreeGrafter"/>
</dbReference>
<evidence type="ECO:0000256" key="11">
    <source>
        <dbReference type="ARBA" id="ARBA00023136"/>
    </source>
</evidence>
<sequence length="397" mass="45371">MWIRRCILLLLVSGVISQKTTKQVVVTSADEKKRDPEGFAAIKELHSLLDDDKSGSIDRSESADFLKEDLKVMGTDKTVRENAFHHKTDESVTVDDLWESWFESPEREWTTPEMVYWLTNVVRLPQYAEHFVNAKLTGIAFPRMAVPNNSYIAEMLKIKNSVHRQKLQLKALDVVLFGVHEGTSLKDIALAILAASLIVLAVVFISHKNKSHKQLEELSTQLSELNAMERNFGEENTEDLEVLQTKLREMEQQLDARSNYDPSSVLSDLQPLLRVTYEKELFYVHVNKVQCLDEMKQAREYVDKMRKKQSNLFNSIKLATGATSGTDSIDFKIFKLKERMEKIRNDFTELHNRYAQMENITGMQIMGPTDGLYEHSTGIPSNNSSSYLPSLISQGSF</sequence>
<dbReference type="GO" id="GO:0005783">
    <property type="term" value="C:endoplasmic reticulum"/>
    <property type="evidence" value="ECO:0007669"/>
    <property type="project" value="TreeGrafter"/>
</dbReference>
<evidence type="ECO:0000256" key="6">
    <source>
        <dbReference type="ARBA" id="ARBA00022729"/>
    </source>
</evidence>
<feature type="transmembrane region" description="Helical" evidence="13">
    <location>
        <begin position="188"/>
        <end position="205"/>
    </location>
</feature>
<feature type="signal peptide" evidence="14">
    <location>
        <begin position="1"/>
        <end position="17"/>
    </location>
</feature>
<dbReference type="GO" id="GO:0005246">
    <property type="term" value="F:calcium channel regulator activity"/>
    <property type="evidence" value="ECO:0007669"/>
    <property type="project" value="InterPro"/>
</dbReference>
<dbReference type="Pfam" id="PF16533">
    <property type="entry name" value="SOAR"/>
    <property type="match status" value="1"/>
</dbReference>
<evidence type="ECO:0000256" key="9">
    <source>
        <dbReference type="ARBA" id="ARBA00023054"/>
    </source>
</evidence>
<evidence type="ECO:0000256" key="8">
    <source>
        <dbReference type="ARBA" id="ARBA00022989"/>
    </source>
</evidence>
<evidence type="ECO:0000256" key="7">
    <source>
        <dbReference type="ARBA" id="ARBA00022837"/>
    </source>
</evidence>
<evidence type="ECO:0000256" key="13">
    <source>
        <dbReference type="SAM" id="Phobius"/>
    </source>
</evidence>
<dbReference type="PROSITE" id="PS50105">
    <property type="entry name" value="SAM_DOMAIN"/>
    <property type="match status" value="1"/>
</dbReference>
<dbReference type="PANTHER" id="PTHR15136">
    <property type="entry name" value="STROMAL INTERACTION MOLECULE HOMOLOG"/>
    <property type="match status" value="1"/>
</dbReference>
<comment type="caution">
    <text evidence="16">The sequence shown here is derived from an EMBL/GenBank/DDBJ whole genome shotgun (WGS) entry which is preliminary data.</text>
</comment>
<dbReference type="InterPro" id="IPR013761">
    <property type="entry name" value="SAM/pointed_sf"/>
</dbReference>
<evidence type="ECO:0000259" key="15">
    <source>
        <dbReference type="PROSITE" id="PS50105"/>
    </source>
</evidence>
<keyword evidence="5" id="KW-0479">Metal-binding</keyword>
<feature type="coiled-coil region" evidence="12">
    <location>
        <begin position="333"/>
        <end position="360"/>
    </location>
</feature>
<organism evidence="16 17">
    <name type="scientific">Bursaphelenchus okinawaensis</name>
    <dbReference type="NCBI Taxonomy" id="465554"/>
    <lineage>
        <taxon>Eukaryota</taxon>
        <taxon>Metazoa</taxon>
        <taxon>Ecdysozoa</taxon>
        <taxon>Nematoda</taxon>
        <taxon>Chromadorea</taxon>
        <taxon>Rhabditida</taxon>
        <taxon>Tylenchina</taxon>
        <taxon>Tylenchomorpha</taxon>
        <taxon>Aphelenchoidea</taxon>
        <taxon>Aphelenchoididae</taxon>
        <taxon>Bursaphelenchus</taxon>
    </lineage>
</organism>
<dbReference type="Gene3D" id="1.10.287.3550">
    <property type="match status" value="1"/>
</dbReference>
<evidence type="ECO:0000313" key="17">
    <source>
        <dbReference type="Proteomes" id="UP000614601"/>
    </source>
</evidence>
<dbReference type="Gene3D" id="1.10.238.180">
    <property type="match status" value="1"/>
</dbReference>
<protein>
    <recommendedName>
        <fullName evidence="15">SAM domain-containing protein</fullName>
    </recommendedName>
</protein>
<dbReference type="InterPro" id="IPR037608">
    <property type="entry name" value="STIM1/2"/>
</dbReference>
<dbReference type="Pfam" id="PF07647">
    <property type="entry name" value="SAM_2"/>
    <property type="match status" value="1"/>
</dbReference>
<evidence type="ECO:0000256" key="2">
    <source>
        <dbReference type="ARBA" id="ARBA00022448"/>
    </source>
</evidence>
<evidence type="ECO:0000256" key="4">
    <source>
        <dbReference type="ARBA" id="ARBA00022692"/>
    </source>
</evidence>
<feature type="chain" id="PRO_5035594922" description="SAM domain-containing protein" evidence="14">
    <location>
        <begin position="18"/>
        <end position="397"/>
    </location>
</feature>
<evidence type="ECO:0000256" key="10">
    <source>
        <dbReference type="ARBA" id="ARBA00023065"/>
    </source>
</evidence>
<evidence type="ECO:0000256" key="5">
    <source>
        <dbReference type="ARBA" id="ARBA00022723"/>
    </source>
</evidence>
<evidence type="ECO:0000313" key="16">
    <source>
        <dbReference type="EMBL" id="CAD5215334.1"/>
    </source>
</evidence>